<comment type="caution">
    <text evidence="1">The sequence shown here is derived from an EMBL/GenBank/DDBJ whole genome shotgun (WGS) entry which is preliminary data.</text>
</comment>
<dbReference type="InterPro" id="IPR050708">
    <property type="entry name" value="T6SS_VgrG/RHS"/>
</dbReference>
<evidence type="ECO:0000313" key="1">
    <source>
        <dbReference type="EMBL" id="KWX81048.1"/>
    </source>
</evidence>
<dbReference type="RefSeq" id="WP_060819071.1">
    <property type="nucleotide sequence ID" value="NZ_LIRB01000080.1"/>
</dbReference>
<dbReference type="PATRIC" id="fig|483937.3.peg.6346"/>
<accession>A0A132UBZ3</accession>
<proteinExistence type="predicted"/>
<dbReference type="PANTHER" id="PTHR32305:SF15">
    <property type="entry name" value="PROTEIN RHSA-RELATED"/>
    <property type="match status" value="1"/>
</dbReference>
<name>A0A132UBZ3_9BACL</name>
<evidence type="ECO:0000313" key="2">
    <source>
        <dbReference type="Proteomes" id="UP000070475"/>
    </source>
</evidence>
<dbReference type="PANTHER" id="PTHR32305">
    <property type="match status" value="1"/>
</dbReference>
<sequence length="385" mass="42413">MSYLVSGDKSNDWEPATGASGASTAAGAPRTLFYLSDAQGSVIGLEGRGGSMSARYRYDEFGVAEAPEKFDLNWSGPDNLFGYTSLGYDYYSGYSHAQARDFDSSIGRFISEDTYEGQLTDPLSLNLYAYVKNNPLRYTDPSGNKPWEPYDVNELRLLLNDAIAHKLNKGSDLYNAYYNKIWERYGFEDFMEKSQYSYYFKLLTGNSSGKNNASNANAAREELVSAFFDANLATYIASMAMEGSTHVSTVKIKSPTVTDSEAVVTKGTGKVRTFTSTDKYVGETANAIEARYPGKVVDVNKKVYRQDGTPLTDYDIELDNAIIQVKQGGGKGATRQAINTATSTSKEVVVYLPDQSPNSAVVKGLQKEGFRVFTNQEELINYVGR</sequence>
<dbReference type="NCBIfam" id="TIGR03696">
    <property type="entry name" value="Rhs_assc_core"/>
    <property type="match status" value="1"/>
</dbReference>
<evidence type="ECO:0008006" key="3">
    <source>
        <dbReference type="Google" id="ProtNLM"/>
    </source>
</evidence>
<dbReference type="OrthoDB" id="9816549at2"/>
<keyword evidence="2" id="KW-1185">Reference proteome</keyword>
<dbReference type="AlphaFoldDB" id="A0A132UBZ3"/>
<dbReference type="Gene3D" id="2.180.10.10">
    <property type="entry name" value="RHS repeat-associated core"/>
    <property type="match status" value="1"/>
</dbReference>
<dbReference type="Proteomes" id="UP000070475">
    <property type="component" value="Unassembled WGS sequence"/>
</dbReference>
<dbReference type="EMBL" id="LIRB01000080">
    <property type="protein sequence ID" value="KWX81048.1"/>
    <property type="molecule type" value="Genomic_DNA"/>
</dbReference>
<dbReference type="InterPro" id="IPR022385">
    <property type="entry name" value="Rhs_assc_core"/>
</dbReference>
<reference evidence="1 2" key="1">
    <citation type="submission" date="2015-08" db="EMBL/GenBank/DDBJ databases">
        <title>Genomes of Paenibacillus riograndensis.</title>
        <authorList>
            <person name="Sant'Anna F.H."/>
            <person name="Souza R."/>
            <person name="Ambrosini A."/>
            <person name="Bach E."/>
            <person name="Fernandes G."/>
            <person name="Balsanelli E."/>
            <person name="Baura V.A."/>
            <person name="Pedrosa F.O."/>
            <person name="Souza E.M."/>
            <person name="Passaglia L."/>
        </authorList>
    </citation>
    <scope>NUCLEOTIDE SEQUENCE [LARGE SCALE GENOMIC DNA]</scope>
    <source>
        <strain evidence="1 2">CAS34</strain>
    </source>
</reference>
<protein>
    <recommendedName>
        <fullName evidence="3">Tox-REase-7 domain-containing protein</fullName>
    </recommendedName>
</protein>
<gene>
    <name evidence="1" type="ORF">AMQ84_01280</name>
</gene>
<organism evidence="1 2">
    <name type="scientific">Paenibacillus riograndensis</name>
    <dbReference type="NCBI Taxonomy" id="483937"/>
    <lineage>
        <taxon>Bacteria</taxon>
        <taxon>Bacillati</taxon>
        <taxon>Bacillota</taxon>
        <taxon>Bacilli</taxon>
        <taxon>Bacillales</taxon>
        <taxon>Paenibacillaceae</taxon>
        <taxon>Paenibacillus</taxon>
        <taxon>Paenibacillus sonchi group</taxon>
    </lineage>
</organism>